<feature type="domain" description="Chromosomal replication initiator protein DnaA ATPAse" evidence="2">
    <location>
        <begin position="1"/>
        <end position="110"/>
    </location>
</feature>
<dbReference type="GO" id="GO:0005886">
    <property type="term" value="C:plasma membrane"/>
    <property type="evidence" value="ECO:0007669"/>
    <property type="project" value="TreeGrafter"/>
</dbReference>
<dbReference type="PRINTS" id="PR00051">
    <property type="entry name" value="DNAA"/>
</dbReference>
<proteinExistence type="inferred from homology"/>
<dbReference type="PANTHER" id="PTHR30050">
    <property type="entry name" value="CHROMOSOMAL REPLICATION INITIATOR PROTEIN DNAA"/>
    <property type="match status" value="1"/>
</dbReference>
<dbReference type="AlphaFoldDB" id="A0A091BXA8"/>
<dbReference type="EMBL" id="JPVU01000275">
    <property type="protein sequence ID" value="KFN89364.1"/>
    <property type="molecule type" value="Genomic_DNA"/>
</dbReference>
<gene>
    <name evidence="3" type="ORF">TMUPMC115_2504</name>
</gene>
<dbReference type="GO" id="GO:0006270">
    <property type="term" value="P:DNA replication initiation"/>
    <property type="evidence" value="ECO:0007669"/>
    <property type="project" value="TreeGrafter"/>
</dbReference>
<dbReference type="Pfam" id="PF00308">
    <property type="entry name" value="Bac_DnaA"/>
    <property type="match status" value="1"/>
</dbReference>
<dbReference type="SUPFAM" id="SSF52540">
    <property type="entry name" value="P-loop containing nucleoside triphosphate hydrolases"/>
    <property type="match status" value="1"/>
</dbReference>
<keyword evidence="1" id="KW-0235">DNA replication</keyword>
<dbReference type="GO" id="GO:0003688">
    <property type="term" value="F:DNA replication origin binding"/>
    <property type="evidence" value="ECO:0007669"/>
    <property type="project" value="TreeGrafter"/>
</dbReference>
<sequence length="126" mass="15024">MQAIGHQMLEIHPTAKVKYVSSENFTNDFINSIQNNKMEEFRNEYRTMDLLLVDDVQFLVNKEGTQEEFFNTFEELYRNNKQIVLTSDRLPNEIPNLPKRLVSRFAWGFISRYHSSRFGNKDSYFT</sequence>
<evidence type="ECO:0000259" key="2">
    <source>
        <dbReference type="Pfam" id="PF00308"/>
    </source>
</evidence>
<dbReference type="Proteomes" id="UP000029380">
    <property type="component" value="Unassembled WGS sequence"/>
</dbReference>
<dbReference type="PATRIC" id="fig|1302649.3.peg.2489"/>
<dbReference type="InterPro" id="IPR027417">
    <property type="entry name" value="P-loop_NTPase"/>
</dbReference>
<organism evidence="3 4">
    <name type="scientific">Tetragenococcus muriaticus PMC-11-5</name>
    <dbReference type="NCBI Taxonomy" id="1302649"/>
    <lineage>
        <taxon>Bacteria</taxon>
        <taxon>Bacillati</taxon>
        <taxon>Bacillota</taxon>
        <taxon>Bacilli</taxon>
        <taxon>Lactobacillales</taxon>
        <taxon>Enterococcaceae</taxon>
        <taxon>Tetragenococcus</taxon>
    </lineage>
</organism>
<accession>A0A091BXA8</accession>
<reference evidence="3 4" key="1">
    <citation type="submission" date="2014-08" db="EMBL/GenBank/DDBJ databases">
        <title>Genome sequence of Tetragenococcus muriaticus.</title>
        <authorList>
            <person name="Chuea-nongthon C."/>
            <person name="Rodtong S."/>
            <person name="Yongsawatdigul J."/>
            <person name="Steele J.L."/>
            <person name="Liu X.-y."/>
            <person name="Speers J."/>
            <person name="Glasner J.D."/>
            <person name="Neeno-Eckwall E.C."/>
        </authorList>
    </citation>
    <scope>NUCLEOTIDE SEQUENCE [LARGE SCALE GENOMIC DNA]</scope>
    <source>
        <strain evidence="3 4">PMC-11-5</strain>
    </source>
</reference>
<comment type="similarity">
    <text evidence="1">Belongs to the DnaA family.</text>
</comment>
<dbReference type="Gene3D" id="3.40.50.300">
    <property type="entry name" value="P-loop containing nucleotide triphosphate hydrolases"/>
    <property type="match status" value="1"/>
</dbReference>
<dbReference type="InterPro" id="IPR020591">
    <property type="entry name" value="Chromosome_initiator_DnaA-like"/>
</dbReference>
<dbReference type="PANTHER" id="PTHR30050:SF2">
    <property type="entry name" value="CHROMOSOMAL REPLICATION INITIATOR PROTEIN DNAA"/>
    <property type="match status" value="1"/>
</dbReference>
<dbReference type="InterPro" id="IPR013317">
    <property type="entry name" value="DnaA_dom"/>
</dbReference>
<evidence type="ECO:0000256" key="1">
    <source>
        <dbReference type="RuleBase" id="RU004227"/>
    </source>
</evidence>
<evidence type="ECO:0000313" key="3">
    <source>
        <dbReference type="EMBL" id="KFN89364.1"/>
    </source>
</evidence>
<comment type="caution">
    <text evidence="3">The sequence shown here is derived from an EMBL/GenBank/DDBJ whole genome shotgun (WGS) entry which is preliminary data.</text>
</comment>
<name>A0A091BXA8_9ENTE</name>
<protein>
    <submittedName>
        <fullName evidence="3">Chromosomal replication initiator protein</fullName>
    </submittedName>
</protein>
<evidence type="ECO:0000313" key="4">
    <source>
        <dbReference type="Proteomes" id="UP000029380"/>
    </source>
</evidence>